<feature type="domain" description="Thiaminase-2/PQQC" evidence="1">
    <location>
        <begin position="13"/>
        <end position="213"/>
    </location>
</feature>
<dbReference type="InterPro" id="IPR016084">
    <property type="entry name" value="Haem_Oase-like_multi-hlx"/>
</dbReference>
<dbReference type="AlphaFoldDB" id="A0A1H6ATY1"/>
<dbReference type="GeneID" id="39858162"/>
<sequence length="227" mass="25857">MGFSDHLLETGESLWDAQKRHPFVRELADGSLDEAAFRTWLEQDYLYLLDYARTFAILGTKATDEGTMAHCFEVANAIVDEEMDLHRSFAAEHGLTAADLTDVRKTPTCEAYTDFLLRTARGSPLPVGAAAIFPCGRGYLDVAEHMADRADGEHRYTPFIEKYTSEAFRESVAWMRGLVDRCAEEHPSLREEMEAAFRRSAELEHAFWEMAYTEERWPHERAGPEVV</sequence>
<dbReference type="InterPro" id="IPR004305">
    <property type="entry name" value="Thiaminase-2/PQQC"/>
</dbReference>
<evidence type="ECO:0000313" key="2">
    <source>
        <dbReference type="EMBL" id="QCC47729.1"/>
    </source>
</evidence>
<evidence type="ECO:0000313" key="4">
    <source>
        <dbReference type="Proteomes" id="UP000236740"/>
    </source>
</evidence>
<accession>A0A1H6ATY1</accession>
<dbReference type="EMBL" id="FNVN01000003">
    <property type="protein sequence ID" value="SEG51497.1"/>
    <property type="molecule type" value="Genomic_DNA"/>
</dbReference>
<dbReference type="InterPro" id="IPR050967">
    <property type="entry name" value="Thiamine_Salvage_TenA"/>
</dbReference>
<name>A0A1H6ATY1_9EURY</name>
<evidence type="ECO:0000259" key="1">
    <source>
        <dbReference type="Pfam" id="PF03070"/>
    </source>
</evidence>
<organism evidence="3 4">
    <name type="scientific">Halobellus limi</name>
    <dbReference type="NCBI Taxonomy" id="699433"/>
    <lineage>
        <taxon>Archaea</taxon>
        <taxon>Methanobacteriati</taxon>
        <taxon>Methanobacteriota</taxon>
        <taxon>Stenosarchaea group</taxon>
        <taxon>Halobacteria</taxon>
        <taxon>Halobacteriales</taxon>
        <taxon>Haloferacaceae</taxon>
        <taxon>Halobellus</taxon>
    </lineage>
</organism>
<proteinExistence type="predicted"/>
<dbReference type="Proteomes" id="UP000236740">
    <property type="component" value="Unassembled WGS sequence"/>
</dbReference>
<dbReference type="Proteomes" id="UP000296733">
    <property type="component" value="Chromosome"/>
</dbReference>
<dbReference type="SUPFAM" id="SSF48613">
    <property type="entry name" value="Heme oxygenase-like"/>
    <property type="match status" value="1"/>
</dbReference>
<dbReference type="InterPro" id="IPR026285">
    <property type="entry name" value="TenA_E"/>
</dbReference>
<dbReference type="PANTHER" id="PTHR43198:SF2">
    <property type="entry name" value="SI:CH1073-67J19.1-RELATED"/>
    <property type="match status" value="1"/>
</dbReference>
<dbReference type="NCBIfam" id="TIGR04306">
    <property type="entry name" value="salvage_TenA"/>
    <property type="match status" value="1"/>
</dbReference>
<evidence type="ECO:0000313" key="5">
    <source>
        <dbReference type="Proteomes" id="UP000296733"/>
    </source>
</evidence>
<dbReference type="PANTHER" id="PTHR43198">
    <property type="entry name" value="BIFUNCTIONAL TH2 PROTEIN"/>
    <property type="match status" value="1"/>
</dbReference>
<keyword evidence="4" id="KW-1185">Reference proteome</keyword>
<dbReference type="Gene3D" id="1.20.910.10">
    <property type="entry name" value="Heme oxygenase-like"/>
    <property type="match status" value="1"/>
</dbReference>
<dbReference type="GO" id="GO:0006772">
    <property type="term" value="P:thiamine metabolic process"/>
    <property type="evidence" value="ECO:0007669"/>
    <property type="project" value="InterPro"/>
</dbReference>
<dbReference type="RefSeq" id="WP_103992171.1">
    <property type="nucleotide sequence ID" value="NZ_CP031311.1"/>
</dbReference>
<dbReference type="PIRSF" id="PIRSF003170">
    <property type="entry name" value="Pet18p"/>
    <property type="match status" value="1"/>
</dbReference>
<dbReference type="Pfam" id="PF03070">
    <property type="entry name" value="TENA_THI-4"/>
    <property type="match status" value="1"/>
</dbReference>
<dbReference type="GO" id="GO:0005829">
    <property type="term" value="C:cytosol"/>
    <property type="evidence" value="ECO:0007669"/>
    <property type="project" value="TreeGrafter"/>
</dbReference>
<dbReference type="OrthoDB" id="85443at2157"/>
<dbReference type="GO" id="GO:0050334">
    <property type="term" value="F:thiaminase activity"/>
    <property type="evidence" value="ECO:0007669"/>
    <property type="project" value="InterPro"/>
</dbReference>
<evidence type="ECO:0000313" key="3">
    <source>
        <dbReference type="EMBL" id="SEG51497.1"/>
    </source>
</evidence>
<reference evidence="2 5" key="2">
    <citation type="journal article" date="2019" name="Nat. Commun.">
        <title>A new type of DNA phosphorothioation-based antiviral system in archaea.</title>
        <authorList>
            <person name="Xiong L."/>
            <person name="Liu S."/>
            <person name="Chen S."/>
            <person name="Xiao Y."/>
            <person name="Zhu B."/>
            <person name="Gao Y."/>
            <person name="Zhang Y."/>
            <person name="Chen B."/>
            <person name="Luo J."/>
            <person name="Deng Z."/>
            <person name="Chen X."/>
            <person name="Wang L."/>
            <person name="Chen S."/>
        </authorList>
    </citation>
    <scope>NUCLEOTIDE SEQUENCE [LARGE SCALE GENOMIC DNA]</scope>
    <source>
        <strain evidence="2 5">CGMCC 1.10331</strain>
    </source>
</reference>
<dbReference type="EMBL" id="CP031311">
    <property type="protein sequence ID" value="QCC47729.1"/>
    <property type="molecule type" value="Genomic_DNA"/>
</dbReference>
<dbReference type="KEGG" id="hlm:DV707_08690"/>
<gene>
    <name evidence="2" type="primary">tenA</name>
    <name evidence="2" type="ORF">DV707_08690</name>
    <name evidence="3" type="ORF">SAMN04488133_2483</name>
</gene>
<protein>
    <submittedName>
        <fullName evidence="3">Thiaminase (Transcriptional activator TenA)</fullName>
    </submittedName>
    <submittedName>
        <fullName evidence="2">Thiaminase II</fullName>
    </submittedName>
</protein>
<dbReference type="InterPro" id="IPR027574">
    <property type="entry name" value="Thiaminase_II"/>
</dbReference>
<reference evidence="3 4" key="1">
    <citation type="submission" date="2016-10" db="EMBL/GenBank/DDBJ databases">
        <authorList>
            <person name="de Groot N.N."/>
        </authorList>
    </citation>
    <scope>NUCLEOTIDE SEQUENCE [LARGE SCALE GENOMIC DNA]</scope>
    <source>
        <strain evidence="3 4">CGMCC 1.10331</strain>
    </source>
</reference>